<accession>A0A165R628</accession>
<name>A0A165R628_9APHY</name>
<dbReference type="STRING" id="1314783.A0A165R628"/>
<keyword evidence="3" id="KW-1185">Reference proteome</keyword>
<dbReference type="AlphaFoldDB" id="A0A165R628"/>
<feature type="domain" description="BTB" evidence="1">
    <location>
        <begin position="11"/>
        <end position="75"/>
    </location>
</feature>
<dbReference type="InterPro" id="IPR000210">
    <property type="entry name" value="BTB/POZ_dom"/>
</dbReference>
<reference evidence="2 3" key="1">
    <citation type="journal article" date="2016" name="Mol. Biol. Evol.">
        <title>Comparative Genomics of Early-Diverging Mushroom-Forming Fungi Provides Insights into the Origins of Lignocellulose Decay Capabilities.</title>
        <authorList>
            <person name="Nagy L.G."/>
            <person name="Riley R."/>
            <person name="Tritt A."/>
            <person name="Adam C."/>
            <person name="Daum C."/>
            <person name="Floudas D."/>
            <person name="Sun H."/>
            <person name="Yadav J.S."/>
            <person name="Pangilinan J."/>
            <person name="Larsson K.H."/>
            <person name="Matsuura K."/>
            <person name="Barry K."/>
            <person name="Labutti K."/>
            <person name="Kuo R."/>
            <person name="Ohm R.A."/>
            <person name="Bhattacharya S.S."/>
            <person name="Shirouzu T."/>
            <person name="Yoshinaga Y."/>
            <person name="Martin F.M."/>
            <person name="Grigoriev I.V."/>
            <person name="Hibbett D.S."/>
        </authorList>
    </citation>
    <scope>NUCLEOTIDE SEQUENCE [LARGE SCALE GENOMIC DNA]</scope>
    <source>
        <strain evidence="2 3">L-15889</strain>
    </source>
</reference>
<protein>
    <recommendedName>
        <fullName evidence="1">BTB domain-containing protein</fullName>
    </recommendedName>
</protein>
<evidence type="ECO:0000313" key="2">
    <source>
        <dbReference type="EMBL" id="KZT70354.1"/>
    </source>
</evidence>
<proteinExistence type="predicted"/>
<dbReference type="Pfam" id="PF00651">
    <property type="entry name" value="BTB"/>
    <property type="match status" value="1"/>
</dbReference>
<dbReference type="Gene3D" id="3.30.710.10">
    <property type="entry name" value="Potassium Channel Kv1.1, Chain A"/>
    <property type="match status" value="1"/>
</dbReference>
<dbReference type="EMBL" id="KV429052">
    <property type="protein sequence ID" value="KZT70354.1"/>
    <property type="molecule type" value="Genomic_DNA"/>
</dbReference>
<evidence type="ECO:0000259" key="1">
    <source>
        <dbReference type="PROSITE" id="PS50097"/>
    </source>
</evidence>
<dbReference type="SUPFAM" id="SSF54695">
    <property type="entry name" value="POZ domain"/>
    <property type="match status" value="1"/>
</dbReference>
<dbReference type="CDD" id="cd18186">
    <property type="entry name" value="BTB_POZ_ZBTB_KLHL-like"/>
    <property type="match status" value="1"/>
</dbReference>
<dbReference type="Proteomes" id="UP000076727">
    <property type="component" value="Unassembled WGS sequence"/>
</dbReference>
<gene>
    <name evidence="2" type="ORF">DAEQUDRAFT_667947</name>
</gene>
<organism evidence="2 3">
    <name type="scientific">Daedalea quercina L-15889</name>
    <dbReference type="NCBI Taxonomy" id="1314783"/>
    <lineage>
        <taxon>Eukaryota</taxon>
        <taxon>Fungi</taxon>
        <taxon>Dikarya</taxon>
        <taxon>Basidiomycota</taxon>
        <taxon>Agaricomycotina</taxon>
        <taxon>Agaricomycetes</taxon>
        <taxon>Polyporales</taxon>
        <taxon>Fomitopsis</taxon>
    </lineage>
</organism>
<dbReference type="PROSITE" id="PS50097">
    <property type="entry name" value="BTB"/>
    <property type="match status" value="1"/>
</dbReference>
<sequence>MISPYFNFGDADVILRSAAPHSTEFRVHKSLLSAASPFFKHMFALPQTPQSCVDVPVIDVSEPKATVETLMRHVYPVSRPNIDTLDELTPVLEAAMKYDMVSVIDILRKRLVAPDFATAEPTRVYAIACRFDLEEEAKEASRYTLRVNVLDCPLHDDLKHITAYAYHRLLDLHRKRAKAAQELLQLSEDVKCMQCNGARYHAFLPPKWWADFHERAKQELAVRPTTDVVFSMPFLAQSAQAGCERCAGSILDAHWFLAQLKKSIDSLPSTI</sequence>
<evidence type="ECO:0000313" key="3">
    <source>
        <dbReference type="Proteomes" id="UP000076727"/>
    </source>
</evidence>
<dbReference type="InterPro" id="IPR011333">
    <property type="entry name" value="SKP1/BTB/POZ_sf"/>
</dbReference>
<dbReference type="OrthoDB" id="71307at2759"/>
<dbReference type="SMART" id="SM00225">
    <property type="entry name" value="BTB"/>
    <property type="match status" value="1"/>
</dbReference>